<organism evidence="1 2">
    <name type="scientific">Fusarium napiforme</name>
    <dbReference type="NCBI Taxonomy" id="42672"/>
    <lineage>
        <taxon>Eukaryota</taxon>
        <taxon>Fungi</taxon>
        <taxon>Dikarya</taxon>
        <taxon>Ascomycota</taxon>
        <taxon>Pezizomycotina</taxon>
        <taxon>Sordariomycetes</taxon>
        <taxon>Hypocreomycetidae</taxon>
        <taxon>Hypocreales</taxon>
        <taxon>Nectriaceae</taxon>
        <taxon>Fusarium</taxon>
        <taxon>Fusarium fujikuroi species complex</taxon>
    </lineage>
</organism>
<accession>A0A8H5ID18</accession>
<proteinExistence type="predicted"/>
<dbReference type="AlphaFoldDB" id="A0A8H5ID18"/>
<name>A0A8H5ID18_9HYPO</name>
<protein>
    <submittedName>
        <fullName evidence="1">Uncharacterized protein</fullName>
    </submittedName>
</protein>
<evidence type="ECO:0000313" key="1">
    <source>
        <dbReference type="EMBL" id="KAF5534988.1"/>
    </source>
</evidence>
<gene>
    <name evidence="1" type="ORF">FNAPI_12207</name>
</gene>
<dbReference type="Proteomes" id="UP000574317">
    <property type="component" value="Unassembled WGS sequence"/>
</dbReference>
<keyword evidence="2" id="KW-1185">Reference proteome</keyword>
<comment type="caution">
    <text evidence="1">The sequence shown here is derived from an EMBL/GenBank/DDBJ whole genome shotgun (WGS) entry which is preliminary data.</text>
</comment>
<dbReference type="EMBL" id="JAAOAO010000612">
    <property type="protein sequence ID" value="KAF5534988.1"/>
    <property type="molecule type" value="Genomic_DNA"/>
</dbReference>
<evidence type="ECO:0000313" key="2">
    <source>
        <dbReference type="Proteomes" id="UP000574317"/>
    </source>
</evidence>
<sequence>MLYYHLEKKNCFSGSGSSKDRGQGDNLVSCASSLKNATQYAIWKSHVGHTPPSNVYICAVNTRKFPQGQFARDMWLLDTYPHPRSNWLRLENPEYDNGEYLSQGMIHHGGRSSIFSLHDLISAGIYELYYEFADQSAKGSWTNRVLELRPNWREECRTSEKEFGQACEVAKGSLQEIDIWDAISMLLTFRKHHPTWLYDRWDGSEMQFSEPDEVGRFKALLKLMEDKFDSKLGDLSLEKTKRDAHLQKMGLVKGIFAI</sequence>
<reference evidence="1 2" key="1">
    <citation type="submission" date="2020-05" db="EMBL/GenBank/DDBJ databases">
        <title>Identification and distribution of gene clusters putatively required for synthesis of sphingolipid metabolism inhibitors in phylogenetically diverse species of the filamentous fungus Fusarium.</title>
        <authorList>
            <person name="Kim H.-S."/>
            <person name="Busman M."/>
            <person name="Brown D.W."/>
            <person name="Divon H."/>
            <person name="Uhlig S."/>
            <person name="Proctor R.H."/>
        </authorList>
    </citation>
    <scope>NUCLEOTIDE SEQUENCE [LARGE SCALE GENOMIC DNA]</scope>
    <source>
        <strain evidence="1 2">NRRL 25196</strain>
    </source>
</reference>